<gene>
    <name evidence="1" type="ORF">G3T37_13225</name>
</gene>
<sequence>MKRALVLAVDYGQKWPLNDIMSSDPRPDWDSIISSDLRARLIAWARFFNDHMDWETGLFGSEERRAWFDREGVSLLSALQDQAGSELTFELRL</sequence>
<reference evidence="1 2" key="1">
    <citation type="journal article" date="2014" name="Int. J. Syst. Evol. Microbiol.">
        <title>Description of Galbitalea soli gen. nov., sp. nov., and Frondihabitans sucicola sp. nov.</title>
        <authorList>
            <person name="Kim S.J."/>
            <person name="Lim J.M."/>
            <person name="Ahn J.H."/>
            <person name="Weon H.Y."/>
            <person name="Hamada M."/>
            <person name="Suzuki K."/>
            <person name="Ahn T.Y."/>
            <person name="Kwon S.W."/>
        </authorList>
    </citation>
    <scope>NUCLEOTIDE SEQUENCE [LARGE SCALE GENOMIC DNA]</scope>
    <source>
        <strain evidence="1 2">NBRC 108727</strain>
    </source>
</reference>
<dbReference type="RefSeq" id="WP_163474354.1">
    <property type="nucleotide sequence ID" value="NZ_JAAGWZ010000004.1"/>
</dbReference>
<organism evidence="1 2">
    <name type="scientific">Galbitalea soli</name>
    <dbReference type="NCBI Taxonomy" id="1268042"/>
    <lineage>
        <taxon>Bacteria</taxon>
        <taxon>Bacillati</taxon>
        <taxon>Actinomycetota</taxon>
        <taxon>Actinomycetes</taxon>
        <taxon>Micrococcales</taxon>
        <taxon>Microbacteriaceae</taxon>
        <taxon>Galbitalea</taxon>
    </lineage>
</organism>
<dbReference type="Proteomes" id="UP000479756">
    <property type="component" value="Unassembled WGS sequence"/>
</dbReference>
<evidence type="ECO:0000313" key="1">
    <source>
        <dbReference type="EMBL" id="NEM92313.1"/>
    </source>
</evidence>
<evidence type="ECO:0000313" key="2">
    <source>
        <dbReference type="Proteomes" id="UP000479756"/>
    </source>
</evidence>
<dbReference type="AlphaFoldDB" id="A0A7C9PPE7"/>
<accession>A0A7C9PPE7</accession>
<protein>
    <submittedName>
        <fullName evidence="1">Uncharacterized protein</fullName>
    </submittedName>
</protein>
<comment type="caution">
    <text evidence="1">The sequence shown here is derived from an EMBL/GenBank/DDBJ whole genome shotgun (WGS) entry which is preliminary data.</text>
</comment>
<proteinExistence type="predicted"/>
<name>A0A7C9PPE7_9MICO</name>
<keyword evidence="2" id="KW-1185">Reference proteome</keyword>
<dbReference type="EMBL" id="JAAGWZ010000004">
    <property type="protein sequence ID" value="NEM92313.1"/>
    <property type="molecule type" value="Genomic_DNA"/>
</dbReference>